<proteinExistence type="predicted"/>
<keyword evidence="3 5" id="KW-1133">Transmembrane helix</keyword>
<gene>
    <name evidence="8" type="primary">LOC105899559</name>
</gene>
<comment type="subcellular location">
    <subcellularLocation>
        <location evidence="1">Membrane</location>
        <topology evidence="1">Multi-pass membrane protein</topology>
    </subcellularLocation>
</comment>
<evidence type="ECO:0000256" key="2">
    <source>
        <dbReference type="ARBA" id="ARBA00022692"/>
    </source>
</evidence>
<accession>A0A6P3VVA6</accession>
<dbReference type="PANTHER" id="PTHR21041">
    <property type="entry name" value="DENDRITIC CELL-SPECIFIC TRANSMEMBRANE PROTEIN"/>
    <property type="match status" value="1"/>
</dbReference>
<feature type="domain" description="Dendritic cell-specific transmembrane protein-like" evidence="6">
    <location>
        <begin position="254"/>
        <end position="435"/>
    </location>
</feature>
<feature type="transmembrane region" description="Helical" evidence="5">
    <location>
        <begin position="391"/>
        <end position="412"/>
    </location>
</feature>
<sequence>MTADDCLDRTREGLSTFQSGSSRLLRFLWDVYSKPTPSSGFEIFILFLLCLLVSMMMAALLLVWMVFSLTYDLTAVAIMVGVCAFLMTVLLTLVHPARCTLSILIPSLGTQQGRKILVSTVMTLTIATCVPNMVANVNWTAFLIRCSSHSLIESKLNYSTTTHLILSDINEWTAKMESNNGMSSLVLKQELDVLAVWQEISKMTQSMKAELQSLHGFLNFASSVLQKLIGAALVIMMLANSSMYLIGYLTDLKYDNVYASKRLMASLAASGDGTLPMKYQDRLVKTSGVKMMRAEVQRCVWGVAVLGLYTILCFALIGLDHFIYRALEVLLTWTREMPGITYHTTVDLKVGGTAIGFIDFTTHSFREEYRHRLDLLPSHCVKPLSPPTSSIISSVCILLSIALVLVLGQVFARRLRRKICASFYSHREEERTHHLLRKILDEREREIEN</sequence>
<dbReference type="Proteomes" id="UP000515152">
    <property type="component" value="Chromosome 14"/>
</dbReference>
<feature type="transmembrane region" description="Helical" evidence="5">
    <location>
        <begin position="228"/>
        <end position="249"/>
    </location>
</feature>
<evidence type="ECO:0000313" key="8">
    <source>
        <dbReference type="RefSeq" id="XP_012682212.2"/>
    </source>
</evidence>
<dbReference type="GeneID" id="105899559"/>
<dbReference type="OrthoDB" id="9947082at2759"/>
<evidence type="ECO:0000256" key="1">
    <source>
        <dbReference type="ARBA" id="ARBA00004141"/>
    </source>
</evidence>
<organism evidence="7 8">
    <name type="scientific">Clupea harengus</name>
    <name type="common">Atlantic herring</name>
    <dbReference type="NCBI Taxonomy" id="7950"/>
    <lineage>
        <taxon>Eukaryota</taxon>
        <taxon>Metazoa</taxon>
        <taxon>Chordata</taxon>
        <taxon>Craniata</taxon>
        <taxon>Vertebrata</taxon>
        <taxon>Euteleostomi</taxon>
        <taxon>Actinopterygii</taxon>
        <taxon>Neopterygii</taxon>
        <taxon>Teleostei</taxon>
        <taxon>Clupei</taxon>
        <taxon>Clupeiformes</taxon>
        <taxon>Clupeoidei</taxon>
        <taxon>Clupeidae</taxon>
        <taxon>Clupea</taxon>
    </lineage>
</organism>
<evidence type="ECO:0000256" key="4">
    <source>
        <dbReference type="ARBA" id="ARBA00023136"/>
    </source>
</evidence>
<protein>
    <submittedName>
        <fullName evidence="8">Osteoclast stimulatory transmembrane protein-like</fullName>
    </submittedName>
</protein>
<evidence type="ECO:0000313" key="7">
    <source>
        <dbReference type="Proteomes" id="UP000515152"/>
    </source>
</evidence>
<feature type="transmembrane region" description="Helical" evidence="5">
    <location>
        <begin position="43"/>
        <end position="67"/>
    </location>
</feature>
<dbReference type="RefSeq" id="XP_012682212.2">
    <property type="nucleotide sequence ID" value="XM_012826758.3"/>
</dbReference>
<keyword evidence="7" id="KW-1185">Reference proteome</keyword>
<feature type="transmembrane region" description="Helical" evidence="5">
    <location>
        <begin position="73"/>
        <end position="95"/>
    </location>
</feature>
<evidence type="ECO:0000256" key="5">
    <source>
        <dbReference type="SAM" id="Phobius"/>
    </source>
</evidence>
<dbReference type="GO" id="GO:0016020">
    <property type="term" value="C:membrane"/>
    <property type="evidence" value="ECO:0007669"/>
    <property type="project" value="UniProtKB-SubCell"/>
</dbReference>
<name>A0A6P3VVA6_CLUHA</name>
<dbReference type="PANTHER" id="PTHR21041:SF3">
    <property type="entry name" value="OSTEOCLAST STIMULATORY TRANSMEMBRANE PROTEIN"/>
    <property type="match status" value="1"/>
</dbReference>
<dbReference type="AlphaFoldDB" id="A0A6P3VVA6"/>
<feature type="transmembrane region" description="Helical" evidence="5">
    <location>
        <begin position="300"/>
        <end position="324"/>
    </location>
</feature>
<evidence type="ECO:0000256" key="3">
    <source>
        <dbReference type="ARBA" id="ARBA00022989"/>
    </source>
</evidence>
<keyword evidence="2 5" id="KW-0812">Transmembrane</keyword>
<keyword evidence="4 5" id="KW-0472">Membrane</keyword>
<dbReference type="KEGG" id="char:105899559"/>
<reference evidence="8" key="1">
    <citation type="submission" date="2025-08" db="UniProtKB">
        <authorList>
            <consortium name="RefSeq"/>
        </authorList>
    </citation>
    <scope>IDENTIFICATION</scope>
</reference>
<dbReference type="InterPro" id="IPR012858">
    <property type="entry name" value="DC_STAMP-like"/>
</dbReference>
<evidence type="ECO:0000259" key="6">
    <source>
        <dbReference type="Pfam" id="PF07782"/>
    </source>
</evidence>
<feature type="transmembrane region" description="Helical" evidence="5">
    <location>
        <begin position="116"/>
        <end position="135"/>
    </location>
</feature>
<dbReference type="Pfam" id="PF07782">
    <property type="entry name" value="DC_STAMP"/>
    <property type="match status" value="1"/>
</dbReference>
<dbReference type="InterPro" id="IPR051856">
    <property type="entry name" value="CSR-E3_Ligase_Protein"/>
</dbReference>